<dbReference type="EMBL" id="KI913114">
    <property type="protein sequence ID" value="ETV88907.1"/>
    <property type="molecule type" value="Genomic_DNA"/>
</dbReference>
<accession>W4HAD7</accession>
<dbReference type="RefSeq" id="XP_009821307.1">
    <property type="nucleotide sequence ID" value="XM_009823005.1"/>
</dbReference>
<evidence type="ECO:0008006" key="3">
    <source>
        <dbReference type="Google" id="ProtNLM"/>
    </source>
</evidence>
<proteinExistence type="predicted"/>
<protein>
    <recommendedName>
        <fullName evidence="3">Sfi1 spindle body domain-containing protein</fullName>
    </recommendedName>
</protein>
<dbReference type="GeneID" id="20802355"/>
<reference evidence="2" key="1">
    <citation type="submission" date="2013-12" db="EMBL/GenBank/DDBJ databases">
        <title>The Genome Sequence of Aphanomyces astaci APO3.</title>
        <authorList>
            <consortium name="The Broad Institute Genomics Platform"/>
            <person name="Russ C."/>
            <person name="Tyler B."/>
            <person name="van West P."/>
            <person name="Dieguez-Uribeondo J."/>
            <person name="Young S.K."/>
            <person name="Zeng Q."/>
            <person name="Gargeya S."/>
            <person name="Fitzgerald M."/>
            <person name="Abouelleil A."/>
            <person name="Alvarado L."/>
            <person name="Chapman S.B."/>
            <person name="Gainer-Dewar J."/>
            <person name="Goldberg J."/>
            <person name="Griggs A."/>
            <person name="Gujja S."/>
            <person name="Hansen M."/>
            <person name="Howarth C."/>
            <person name="Imamovic A."/>
            <person name="Ireland A."/>
            <person name="Larimer J."/>
            <person name="McCowan C."/>
            <person name="Murphy C."/>
            <person name="Pearson M."/>
            <person name="Poon T.W."/>
            <person name="Priest M."/>
            <person name="Roberts A."/>
            <person name="Saif S."/>
            <person name="Shea T."/>
            <person name="Sykes S."/>
            <person name="Wortman J."/>
            <person name="Nusbaum C."/>
            <person name="Birren B."/>
        </authorList>
    </citation>
    <scope>NUCLEOTIDE SEQUENCE [LARGE SCALE GENOMIC DNA]</scope>
    <source>
        <strain evidence="2">APO3</strain>
    </source>
</reference>
<dbReference type="VEuPathDB" id="FungiDB:H257_00359"/>
<sequence length="1956" mass="235825">MDDSYSDNSELYIELRDMERNRKSIPRNMPLQSAHLLQGHAAHDDNHQMLVALYYWRQKLCHKTFHAWRQLVPSRRSTRRREVLAPLLSRPDDDLHRQARPRRTANSILRRHQESMKTNRKLDDNDQPSSDESSVWGIRLSSSRRAIRPPVSSSNDFAISNDPPDAVVERQRKAVAQLTRQQEIHRLKMHAIKTRYSLLDGVVSTWKSAVDATRPLRLALAGRAIAHHRCTSLKKTWAQWSHWFHRKHRSRMARTFAAQTIYEYVFRGWIYVTSVARAGALVRAKHNAKAHIQHWRQWTLAFSTHQRWRVLIFYLSSQRRHKELRRLWRLWRLFASTSQQSRRHRHVATAHLRTMTLSKGFRQWHQASDVNLAEEIRLRRTLAQGMAVRRWRVWTAQQRQEWARRDMAFAWFDRQLTKTCMRAWRRYLLLRAHCRHQRRRADVFATSSHIRTAFHTWHCQSHQLAIARTQCDVAATWCNSHTRLRMFRRWLGFVTRRRHHRLAVLHCYSVTTEHMFYAWRRWTEAVGAARCRAMDVAHIHAMRHLQQHFRAWQTSAHRRHYVHMLRCRLQMRRNFAILRRHYHAWTMYVRPKTRQRRLCVALRGQRILRFVQCVLQEWAGVVDTRHAWRKFVVQLDDTHTAKRVLFGFHLWRLHATGSAVAASRNRRLQDQVMVRWTEWTLHQRTRHRHEKLAEQWHTCKTNERSLTAWWTHVQLQRQSRESMTRIQEVWGRSRIQRLWQTWRGRFVVAKRVRQATTWHDRQLLRRMWRGFQVALQLVAVENKRRRAAQALLTRKLSLSMFGRWVQYVAGRRHDRELDALARDLAACHQATRVFHAWKAVHAKRQVQRRWRNQWVHTQLRQAVRQWHALAAVLAGRTWTAVSSRRHYATGLFRKVLYAWSDAVALERHLRATAARSVQHLQACRLKQAVARLQLNANARQMEASAASRAETFYKQQRAAVAVTQLRRRADDAKRRTHQRTAAESVYRRRVTRRVLGAMRVVAQRSRYIRGMLVDALGVQATAKSKYMFGRWVQFVTQARHAHTVAHVFQSRTLRRRVMQWHDVAKHQRRCRALMESTRRILFGNVVRTSMVAWVSFTTQRRRKARCAALARTHAVLRSRRRAWRAWVVVHVREGNLEMALGARRRRHLGRLWADWRQVVQKHRMRQVQLELATLHDAAKCMRQCLSLWRHVTRVVRELDKAMVVACRRKQKLRRAWKRWVRCRHDVMMLRRATCMWSQRFLHMCFRLWSVFRTYRVRKQWLAVQSRAFCRHRRLGGAFDHWKRLQGRRQVKLAREDAAISHDHIRVCRPCFHSWVAGARKTKKTKQILAVAFRRDATMTMFRCFRGWQQLFRRAQSSRQAMHDYNSAMLGFHAVKAIAKWRKHTNAMQTMRQQHSRAMDFLERRLRAACFDAWVLQGYVRQERQLKNQLAIDHAHAVSTRRRFDRWLEFTYVQYQMAQAEHHHAAALAQHAWSMWMAFMQSRMCTDDEVASAVAHCHMQLRRRVWRRWQVYCVAQLQKRMARCHYAATRLRLYFLAWIGLRDHMERLRHARTYWEASTLSVRFRQWTRFVTMRRVRHAQLRVFAGLQQRQAVRRWRHNARTAKQHKRQVLWASSLFYESSLASIFRAWRSKFQCEVHKKLQAKRAVSHLICKGLRRYFERWRVVQRRRRHLREAKHMAELHLAVSRQRRGVRWLREHVQDHHHAQTIWHYVEASCNDHVIRRLFGAWKTYVATRQAKLELHRTAAIHFGGRTQRVIFSAWVAYVVRTRYLKAQVYRSRHLYFSSLYSRSFFRLRRFATLKRRLRHVTDQVCRRRRQEWFDRWKQFRDDAHIATKRSARASMLYRKSHLRRLFNHWKSVACERWMRQWLVSYAAVVRHQSGLALAIRRWWAATEASKQVKALGWRMRHAQLVANAMNLWQQATRRAKIGRQLQVTTTHRRQSKALHAWMHALVAVVE</sequence>
<evidence type="ECO:0000313" key="2">
    <source>
        <dbReference type="EMBL" id="ETV88907.1"/>
    </source>
</evidence>
<feature type="region of interest" description="Disordered" evidence="1">
    <location>
        <begin position="92"/>
        <end position="135"/>
    </location>
</feature>
<organism evidence="2">
    <name type="scientific">Aphanomyces astaci</name>
    <name type="common">Crayfish plague agent</name>
    <dbReference type="NCBI Taxonomy" id="112090"/>
    <lineage>
        <taxon>Eukaryota</taxon>
        <taxon>Sar</taxon>
        <taxon>Stramenopiles</taxon>
        <taxon>Oomycota</taxon>
        <taxon>Saprolegniomycetes</taxon>
        <taxon>Saprolegniales</taxon>
        <taxon>Verrucalvaceae</taxon>
        <taxon>Aphanomyces</taxon>
    </lineage>
</organism>
<name>W4HAD7_APHAT</name>
<dbReference type="InterPro" id="IPR052270">
    <property type="entry name" value="CACF_protein"/>
</dbReference>
<gene>
    <name evidence="2" type="ORF">H257_00359</name>
</gene>
<dbReference type="OrthoDB" id="78702at2759"/>
<dbReference type="PANTHER" id="PTHR22028">
    <property type="entry name" value="SFI1 SPINDLE BODY DOMAIN-CONTAINING PROTEIN-RELATED"/>
    <property type="match status" value="1"/>
</dbReference>
<dbReference type="GO" id="GO:0019902">
    <property type="term" value="F:phosphatase binding"/>
    <property type="evidence" value="ECO:0007669"/>
    <property type="project" value="TreeGrafter"/>
</dbReference>
<feature type="compositionally biased region" description="Basic and acidic residues" evidence="1">
    <location>
        <begin position="111"/>
        <end position="124"/>
    </location>
</feature>
<dbReference type="PANTHER" id="PTHR22028:SF9">
    <property type="entry name" value="SFI1 SPINDLE BODY DOMAIN-CONTAINING PROTEIN"/>
    <property type="match status" value="1"/>
</dbReference>
<evidence type="ECO:0000256" key="1">
    <source>
        <dbReference type="SAM" id="MobiDB-lite"/>
    </source>
</evidence>